<gene>
    <name evidence="3" type="ORF">KI387_031240</name>
</gene>
<dbReference type="InterPro" id="IPR003245">
    <property type="entry name" value="Phytocyanin_dom"/>
</dbReference>
<dbReference type="InterPro" id="IPR008972">
    <property type="entry name" value="Cupredoxin"/>
</dbReference>
<reference evidence="3 4" key="1">
    <citation type="journal article" date="2021" name="Nat. Plants">
        <title>The Taxus genome provides insights into paclitaxel biosynthesis.</title>
        <authorList>
            <person name="Xiong X."/>
            <person name="Gou J."/>
            <person name="Liao Q."/>
            <person name="Li Y."/>
            <person name="Zhou Q."/>
            <person name="Bi G."/>
            <person name="Li C."/>
            <person name="Du R."/>
            <person name="Wang X."/>
            <person name="Sun T."/>
            <person name="Guo L."/>
            <person name="Liang H."/>
            <person name="Lu P."/>
            <person name="Wu Y."/>
            <person name="Zhang Z."/>
            <person name="Ro D.K."/>
            <person name="Shang Y."/>
            <person name="Huang S."/>
            <person name="Yan J."/>
        </authorList>
    </citation>
    <scope>NUCLEOTIDE SEQUENCE [LARGE SCALE GENOMIC DNA]</scope>
    <source>
        <strain evidence="3">Ta-2019</strain>
    </source>
</reference>
<feature type="chain" id="PRO_5041466449" description="Phytocyanin domain-containing protein" evidence="1">
    <location>
        <begin position="28"/>
        <end position="71"/>
    </location>
</feature>
<dbReference type="OMA" id="KNTILMD"/>
<name>A0AA38FED7_TAXCH</name>
<dbReference type="SUPFAM" id="SSF49503">
    <property type="entry name" value="Cupredoxins"/>
    <property type="match status" value="1"/>
</dbReference>
<accession>A0AA38FED7</accession>
<protein>
    <recommendedName>
        <fullName evidence="2">Phytocyanin domain-containing protein</fullName>
    </recommendedName>
</protein>
<feature type="domain" description="Phytocyanin" evidence="2">
    <location>
        <begin position="28"/>
        <end position="71"/>
    </location>
</feature>
<dbReference type="Proteomes" id="UP000824469">
    <property type="component" value="Unassembled WGS sequence"/>
</dbReference>
<dbReference type="AlphaFoldDB" id="A0AA38FED7"/>
<evidence type="ECO:0000313" key="3">
    <source>
        <dbReference type="EMBL" id="KAH9299558.1"/>
    </source>
</evidence>
<dbReference type="GO" id="GO:0009055">
    <property type="term" value="F:electron transfer activity"/>
    <property type="evidence" value="ECO:0007669"/>
    <property type="project" value="InterPro"/>
</dbReference>
<keyword evidence="4" id="KW-1185">Reference proteome</keyword>
<comment type="caution">
    <text evidence="3">The sequence shown here is derived from an EMBL/GenBank/DDBJ whole genome shotgun (WGS) entry which is preliminary data.</text>
</comment>
<dbReference type="PROSITE" id="PS51485">
    <property type="entry name" value="PHYTOCYANIN"/>
    <property type="match status" value="1"/>
</dbReference>
<feature type="non-terminal residue" evidence="3">
    <location>
        <position position="1"/>
    </location>
</feature>
<feature type="signal peptide" evidence="1">
    <location>
        <begin position="1"/>
        <end position="27"/>
    </location>
</feature>
<proteinExistence type="predicted"/>
<organism evidence="3 4">
    <name type="scientific">Taxus chinensis</name>
    <name type="common">Chinese yew</name>
    <name type="synonym">Taxus wallichiana var. chinensis</name>
    <dbReference type="NCBI Taxonomy" id="29808"/>
    <lineage>
        <taxon>Eukaryota</taxon>
        <taxon>Viridiplantae</taxon>
        <taxon>Streptophyta</taxon>
        <taxon>Embryophyta</taxon>
        <taxon>Tracheophyta</taxon>
        <taxon>Spermatophyta</taxon>
        <taxon>Pinopsida</taxon>
        <taxon>Pinidae</taxon>
        <taxon>Conifers II</taxon>
        <taxon>Cupressales</taxon>
        <taxon>Taxaceae</taxon>
        <taxon>Taxus</taxon>
    </lineage>
</organism>
<dbReference type="EMBL" id="JAHRHJ020000010">
    <property type="protein sequence ID" value="KAH9299558.1"/>
    <property type="molecule type" value="Genomic_DNA"/>
</dbReference>
<keyword evidence="1" id="KW-0732">Signal</keyword>
<feature type="non-terminal residue" evidence="3">
    <location>
        <position position="71"/>
    </location>
</feature>
<evidence type="ECO:0000256" key="1">
    <source>
        <dbReference type="SAM" id="SignalP"/>
    </source>
</evidence>
<evidence type="ECO:0000259" key="2">
    <source>
        <dbReference type="PROSITE" id="PS51485"/>
    </source>
</evidence>
<evidence type="ECO:0000313" key="4">
    <source>
        <dbReference type="Proteomes" id="UP000824469"/>
    </source>
</evidence>
<dbReference type="Gene3D" id="2.60.40.420">
    <property type="entry name" value="Cupredoxins - blue copper proteins"/>
    <property type="match status" value="1"/>
</dbReference>
<sequence length="71" mass="7757">VEMNSVKFQIVTVVALMAVLLLPHCSATNYTVGDSSQWNTGVNYNAWVSGKTFAVGDRLSKKNTILMDFCA</sequence>